<dbReference type="RefSeq" id="WP_348390210.1">
    <property type="nucleotide sequence ID" value="NZ_CP134145.1"/>
</dbReference>
<keyword evidence="3" id="KW-1185">Reference proteome</keyword>
<dbReference type="Proteomes" id="UP001258994">
    <property type="component" value="Chromosome"/>
</dbReference>
<protein>
    <submittedName>
        <fullName evidence="2">Uncharacterized protein</fullName>
    </submittedName>
</protein>
<keyword evidence="1" id="KW-0732">Signal</keyword>
<reference evidence="3" key="1">
    <citation type="submission" date="2023-09" db="EMBL/GenBank/DDBJ databases">
        <authorList>
            <person name="Li S."/>
            <person name="Li X."/>
            <person name="Zhang C."/>
            <person name="Zhao Z."/>
        </authorList>
    </citation>
    <scope>NUCLEOTIDE SEQUENCE [LARGE SCALE GENOMIC DNA]</scope>
    <source>
        <strain evidence="3">SQ149</strain>
    </source>
</reference>
<evidence type="ECO:0000313" key="3">
    <source>
        <dbReference type="Proteomes" id="UP001258994"/>
    </source>
</evidence>
<sequence>MKTLTTTLLALTILSAPATCLANSVYASTNTETMPVYEVLYVENVDVIAKQTASTLQQLNYQQTLDIRNQAKNNIEYIGARLHLINEQVAIQKSAKLDIATAE</sequence>
<evidence type="ECO:0000313" key="2">
    <source>
        <dbReference type="EMBL" id="WNC71075.1"/>
    </source>
</evidence>
<feature type="signal peptide" evidence="1">
    <location>
        <begin position="1"/>
        <end position="22"/>
    </location>
</feature>
<proteinExistence type="predicted"/>
<feature type="chain" id="PRO_5045623641" evidence="1">
    <location>
        <begin position="23"/>
        <end position="103"/>
    </location>
</feature>
<accession>A0ABY9TTK8</accession>
<evidence type="ECO:0000256" key="1">
    <source>
        <dbReference type="SAM" id="SignalP"/>
    </source>
</evidence>
<organism evidence="2 3">
    <name type="scientific">Thalassotalea psychrophila</name>
    <dbReference type="NCBI Taxonomy" id="3065647"/>
    <lineage>
        <taxon>Bacteria</taxon>
        <taxon>Pseudomonadati</taxon>
        <taxon>Pseudomonadota</taxon>
        <taxon>Gammaproteobacteria</taxon>
        <taxon>Alteromonadales</taxon>
        <taxon>Colwelliaceae</taxon>
        <taxon>Thalassotalea</taxon>
    </lineage>
</organism>
<gene>
    <name evidence="2" type="ORF">RGQ13_13200</name>
</gene>
<dbReference type="EMBL" id="CP134145">
    <property type="protein sequence ID" value="WNC71075.1"/>
    <property type="molecule type" value="Genomic_DNA"/>
</dbReference>
<name>A0ABY9TTK8_9GAMM</name>